<evidence type="ECO:0000256" key="3">
    <source>
        <dbReference type="ARBA" id="ARBA00022821"/>
    </source>
</evidence>
<keyword evidence="7" id="KW-1185">Reference proteome</keyword>
<dbReference type="InterPro" id="IPR027417">
    <property type="entry name" value="P-loop_NTPase"/>
</dbReference>
<keyword evidence="1" id="KW-0433">Leucine-rich repeat</keyword>
<dbReference type="InterPro" id="IPR003591">
    <property type="entry name" value="Leu-rich_rpt_typical-subtyp"/>
</dbReference>
<keyword evidence="3" id="KW-0611">Plant defense</keyword>
<dbReference type="InterPro" id="IPR058922">
    <property type="entry name" value="WHD_DRP"/>
</dbReference>
<protein>
    <submittedName>
        <fullName evidence="8">Disease resistance protein At3g14460</fullName>
    </submittedName>
</protein>
<dbReference type="PRINTS" id="PR00364">
    <property type="entry name" value="DISEASERSIST"/>
</dbReference>
<keyword evidence="2" id="KW-0677">Repeat</keyword>
<dbReference type="PANTHER" id="PTHR36766:SF51">
    <property type="entry name" value="DISEASE RESISTANCE RPP13-LIKE PROTEIN 1"/>
    <property type="match status" value="1"/>
</dbReference>
<sequence length="1097" mass="125316">MGGIGKTTLARLVYNDVKVKKNFDLKAWVTVSDEFDVFKLTKTIFDQIITGQKDCNIKHPDQLQYELKKVIEGKKFLFVFDDVWNKNYNLWDNLKSQFKFGASGSKIIVTTRDQNIGSAMGTFQNHYLQIISDEDSWQLFAKHAFQQIIDRSALREFEEIGRGIVRKCNGLPLAIKSLGGLLCSKNRIDEWEDILNSDIWKLQCDILPALWLSYHYLPSHLRQCFAYCSIFPKDYKFEKEKLILLWMAEDLLQPQQDKTLEEIGEEYFNDLTSRSFFHHNEHGCFTMHDLVNDLATFVSREFCLRFDDGYSKVFTGKTRHLSCMTYVSHDMKNLEEYLSKNKVLRTFLFQSRMLPKQFLTNLEQYLKPMRCLRVLSLRQSCVTTGFDLIGSLKLLKYIDLSHTEIEELPDTIYTLYNLQTFLLNTCKHLHRLSSSIGNLKHLRFLDLSHCSKLEEIPNTLCDLKDLRTLNLMGCQSLSCLPADMSRLVNLCYLDFSSTKVTEMPLQICELKRLQHLEPAFLVDHNGGRNIKDLGNLQDLRGSFWIKNIENIINVGDVSKAKLKDKRHITCLRLEWCGETDDSEKSRVVLEKLQPHTNVQDLRIWNYQGTGFPSWIGHHSFSHIVSLYLLNCKNCYLLPSLGQLPSLKDLNIWGLEMVERIGDEFYSCSSISIGSSSMINTPVPFKSLEILYLGDLRELREWKEWSLMMGGDVGGREGTGAFPQLRKLSLRECPNINGACLPCNLPSSTTLQIFSGCQQVVASLQSHQLPWLGELQLIRCSELESFPPQGGLPSNIHTIQILGCEKLESLAKKGWPSNLKSLEICDCKNLFMDVGSFPEEGQLPTTLTCLKLESLPKLKTLNGKALRDMVCLQQLTIDDCRGVQCLVEEGLPDSLSELNIIWCNSLIKRCQRDTGEDWPKIAHIPHIEITADLCISGLDMVERIRDEFYCSCSSTISGSSSMINEPEPVPFKYLESLYFGILRELREWKKWSIMKMMGGDVGKGDEDGQLPTTLTCLDLNDLPKLKSLNGKALRDLVFLQQRTIDFSGGVQCLPEEGLPDSLSELNKQGCHSSVADRCKRDTGEEIAHIAHVNIWPCK</sequence>
<feature type="domain" description="Disease resistance protein winged helix" evidence="5">
    <location>
        <begin position="230"/>
        <end position="295"/>
    </location>
</feature>
<dbReference type="Gene3D" id="3.80.10.10">
    <property type="entry name" value="Ribonuclease Inhibitor"/>
    <property type="match status" value="3"/>
</dbReference>
<dbReference type="Gene3D" id="1.10.10.10">
    <property type="entry name" value="Winged helix-like DNA-binding domain superfamily/Winged helix DNA-binding domain"/>
    <property type="match status" value="1"/>
</dbReference>
<evidence type="ECO:0000259" key="4">
    <source>
        <dbReference type="Pfam" id="PF00931"/>
    </source>
</evidence>
<evidence type="ECO:0000256" key="1">
    <source>
        <dbReference type="ARBA" id="ARBA00022614"/>
    </source>
</evidence>
<dbReference type="GeneID" id="107408671"/>
<evidence type="ECO:0000256" key="2">
    <source>
        <dbReference type="ARBA" id="ARBA00022737"/>
    </source>
</evidence>
<dbReference type="InterPro" id="IPR002182">
    <property type="entry name" value="NB-ARC"/>
</dbReference>
<reference evidence="8" key="1">
    <citation type="submission" date="2025-08" db="UniProtKB">
        <authorList>
            <consortium name="RefSeq"/>
        </authorList>
    </citation>
    <scope>IDENTIFICATION</scope>
    <source>
        <tissue evidence="8">Seedling</tissue>
    </source>
</reference>
<dbReference type="Gene3D" id="1.10.8.430">
    <property type="entry name" value="Helical domain of apoptotic protease-activating factors"/>
    <property type="match status" value="1"/>
</dbReference>
<name>A0ABM4A2A6_ZIZJJ</name>
<feature type="domain" description="NB-ARC" evidence="4">
    <location>
        <begin position="1"/>
        <end position="147"/>
    </location>
</feature>
<dbReference type="RefSeq" id="XP_060670866.1">
    <property type="nucleotide sequence ID" value="XM_060814883.1"/>
</dbReference>
<evidence type="ECO:0000259" key="5">
    <source>
        <dbReference type="Pfam" id="PF23559"/>
    </source>
</evidence>
<gene>
    <name evidence="8" type="primary">LOC107408671</name>
</gene>
<organism evidence="7 8">
    <name type="scientific">Ziziphus jujuba</name>
    <name type="common">Chinese jujube</name>
    <name type="synonym">Ziziphus sativa</name>
    <dbReference type="NCBI Taxonomy" id="326968"/>
    <lineage>
        <taxon>Eukaryota</taxon>
        <taxon>Viridiplantae</taxon>
        <taxon>Streptophyta</taxon>
        <taxon>Embryophyta</taxon>
        <taxon>Tracheophyta</taxon>
        <taxon>Spermatophyta</taxon>
        <taxon>Magnoliopsida</taxon>
        <taxon>eudicotyledons</taxon>
        <taxon>Gunneridae</taxon>
        <taxon>Pentapetalae</taxon>
        <taxon>rosids</taxon>
        <taxon>fabids</taxon>
        <taxon>Rosales</taxon>
        <taxon>Rhamnaceae</taxon>
        <taxon>Paliureae</taxon>
        <taxon>Ziziphus</taxon>
    </lineage>
</organism>
<dbReference type="InterPro" id="IPR032675">
    <property type="entry name" value="LRR_dom_sf"/>
</dbReference>
<dbReference type="PANTHER" id="PTHR36766">
    <property type="entry name" value="PLANT BROAD-SPECTRUM MILDEW RESISTANCE PROTEIN RPW8"/>
    <property type="match status" value="1"/>
</dbReference>
<accession>A0ABM4A2A6</accession>
<dbReference type="Gene3D" id="3.40.50.300">
    <property type="entry name" value="P-loop containing nucleotide triphosphate hydrolases"/>
    <property type="match status" value="1"/>
</dbReference>
<dbReference type="InterPro" id="IPR036388">
    <property type="entry name" value="WH-like_DNA-bd_sf"/>
</dbReference>
<dbReference type="InterPro" id="IPR056789">
    <property type="entry name" value="LRR_R13L1-DRL21"/>
</dbReference>
<dbReference type="Pfam" id="PF00931">
    <property type="entry name" value="NB-ARC"/>
    <property type="match status" value="1"/>
</dbReference>
<feature type="domain" description="R13L1/DRL21-like LRR repeat region" evidence="6">
    <location>
        <begin position="530"/>
        <end position="652"/>
    </location>
</feature>
<evidence type="ECO:0000259" key="6">
    <source>
        <dbReference type="Pfam" id="PF25019"/>
    </source>
</evidence>
<dbReference type="SUPFAM" id="SSF52058">
    <property type="entry name" value="L domain-like"/>
    <property type="match status" value="2"/>
</dbReference>
<dbReference type="Pfam" id="PF25019">
    <property type="entry name" value="LRR_R13L1-DRL21"/>
    <property type="match status" value="1"/>
</dbReference>
<evidence type="ECO:0000313" key="7">
    <source>
        <dbReference type="Proteomes" id="UP001652623"/>
    </source>
</evidence>
<dbReference type="InterPro" id="IPR042197">
    <property type="entry name" value="Apaf_helical"/>
</dbReference>
<evidence type="ECO:0000313" key="8">
    <source>
        <dbReference type="RefSeq" id="XP_060670866.1"/>
    </source>
</evidence>
<dbReference type="Proteomes" id="UP001652623">
    <property type="component" value="Chromosome 2"/>
</dbReference>
<dbReference type="Pfam" id="PF23559">
    <property type="entry name" value="WHD_DRP"/>
    <property type="match status" value="1"/>
</dbReference>
<dbReference type="SUPFAM" id="SSF52540">
    <property type="entry name" value="P-loop containing nucleoside triphosphate hydrolases"/>
    <property type="match status" value="1"/>
</dbReference>
<dbReference type="SMART" id="SM00369">
    <property type="entry name" value="LRR_TYP"/>
    <property type="match status" value="3"/>
</dbReference>
<proteinExistence type="predicted"/>